<evidence type="ECO:0000259" key="1">
    <source>
        <dbReference type="PROSITE" id="PS50181"/>
    </source>
</evidence>
<organism evidence="2 4">
    <name type="scientific">Microthlaspi erraticum</name>
    <dbReference type="NCBI Taxonomy" id="1685480"/>
    <lineage>
        <taxon>Eukaryota</taxon>
        <taxon>Viridiplantae</taxon>
        <taxon>Streptophyta</taxon>
        <taxon>Embryophyta</taxon>
        <taxon>Tracheophyta</taxon>
        <taxon>Spermatophyta</taxon>
        <taxon>Magnoliopsida</taxon>
        <taxon>eudicotyledons</taxon>
        <taxon>Gunneridae</taxon>
        <taxon>Pentapetalae</taxon>
        <taxon>rosids</taxon>
        <taxon>malvids</taxon>
        <taxon>Brassicales</taxon>
        <taxon>Brassicaceae</taxon>
        <taxon>Coluteocarpeae</taxon>
        <taxon>Microthlaspi</taxon>
    </lineage>
</organism>
<evidence type="ECO:0000313" key="4">
    <source>
        <dbReference type="Proteomes" id="UP000467841"/>
    </source>
</evidence>
<dbReference type="Pfam" id="PF08268">
    <property type="entry name" value="FBA_3"/>
    <property type="match status" value="1"/>
</dbReference>
<dbReference type="AlphaFoldDB" id="A0A6D2ILT0"/>
<dbReference type="SUPFAM" id="SSF81383">
    <property type="entry name" value="F-box domain"/>
    <property type="match status" value="1"/>
</dbReference>
<evidence type="ECO:0000313" key="3">
    <source>
        <dbReference type="EMBL" id="CAA7051798.1"/>
    </source>
</evidence>
<sequence>MMNSIPIDLFLDIISRLPAKSVAKCFFVSKQWASMLCRPDFTELFLTRSSACQRLLFAIREVENNEWHFFSSPQPQNPYETSSLVVAADSHIKFPEGMCPEFCDYASGLIYSTGQYECKVEDNVNVICNPSTGQYASLPELGTYRSSKYYLGFDPIDKIFKVLYIGVRIMTLGNGAMRWRKIQCSLTHHNLFSEGICINGVLYYISGQIGVTSYVIVCFDVRSEKFDFIDAEGYYSKLINFKGKFCMVDLSYIRDGGHSRHLELCLSVLEDVEKREWSKHVYTLRDDKFDTDRNGFLRVRVAGVTATGDIVLSSMVYVKTSKRPFYVFYFNPEEKTLDSVEIQGFGDMSNINGDSEVTAFVDHVDDPKVSIMLQHRLKLTCNNYEPTRTQA</sequence>
<dbReference type="Pfam" id="PF00646">
    <property type="entry name" value="F-box"/>
    <property type="match status" value="1"/>
</dbReference>
<reference evidence="2 4" key="1">
    <citation type="submission" date="2020-01" db="EMBL/GenBank/DDBJ databases">
        <authorList>
            <person name="Mishra B."/>
        </authorList>
    </citation>
    <scope>NUCLEOTIDE SEQUENCE [LARGE SCALE GENOMIC DNA]</scope>
</reference>
<dbReference type="EMBL" id="CACVBM020001052">
    <property type="protein sequence ID" value="CAA7026598.1"/>
    <property type="molecule type" value="Genomic_DNA"/>
</dbReference>
<dbReference type="InterPro" id="IPR013187">
    <property type="entry name" value="F-box-assoc_dom_typ3"/>
</dbReference>
<protein>
    <recommendedName>
        <fullName evidence="1">F-box domain-containing protein</fullName>
    </recommendedName>
</protein>
<dbReference type="InterPro" id="IPR036047">
    <property type="entry name" value="F-box-like_dom_sf"/>
</dbReference>
<name>A0A6D2ILT0_9BRAS</name>
<evidence type="ECO:0000313" key="2">
    <source>
        <dbReference type="EMBL" id="CAA7026598.1"/>
    </source>
</evidence>
<dbReference type="EMBL" id="CACVBM020001493">
    <property type="protein sequence ID" value="CAA7051798.1"/>
    <property type="molecule type" value="Genomic_DNA"/>
</dbReference>
<keyword evidence="4" id="KW-1185">Reference proteome</keyword>
<dbReference type="InterPro" id="IPR001810">
    <property type="entry name" value="F-box_dom"/>
</dbReference>
<dbReference type="OrthoDB" id="1025923at2759"/>
<feature type="domain" description="F-box" evidence="1">
    <location>
        <begin position="1"/>
        <end position="48"/>
    </location>
</feature>
<dbReference type="PANTHER" id="PTHR31111">
    <property type="entry name" value="BNAA05G37150D PROTEIN-RELATED"/>
    <property type="match status" value="1"/>
</dbReference>
<dbReference type="Proteomes" id="UP000467841">
    <property type="component" value="Unassembled WGS sequence"/>
</dbReference>
<dbReference type="PANTHER" id="PTHR31111:SF130">
    <property type="entry name" value="F-BOX ASSOCIATED UBIQUITINATION EFFECTOR FAMILY PROTEIN"/>
    <property type="match status" value="1"/>
</dbReference>
<accession>A0A6D2ILT0</accession>
<gene>
    <name evidence="2" type="ORF">MERR_LOCUS13833</name>
    <name evidence="3" type="ORF">MERR_LOCUS39033</name>
</gene>
<dbReference type="InterPro" id="IPR017451">
    <property type="entry name" value="F-box-assoc_interact_dom"/>
</dbReference>
<dbReference type="PROSITE" id="PS50181">
    <property type="entry name" value="FBOX"/>
    <property type="match status" value="1"/>
</dbReference>
<proteinExistence type="predicted"/>
<dbReference type="NCBIfam" id="TIGR01640">
    <property type="entry name" value="F_box_assoc_1"/>
    <property type="match status" value="1"/>
</dbReference>